<sequence>MPAVPLDVQLMVITLVYRESQHSTVDYQTLRACSLVCRAWTQPAQRLLFRRIPNIFYDNATRLPHIHRLLRALRTSPHLASYVCSVKLFMVFQSDAQKDSPSIALLSLCTNVQSVFLYCGVRLGWVALERHLRAFPVHPVALKIIGESSFVKNIIPLWPALRVLDVHLHDEPNRGVISVPRTVRSLSVSRDCSRAIIWYNHMQLSELTLKPPYWSGHEAWLPPLLLSGVLRQLRSLTIEGGVPPQEFLDQLTQLQSLVVTSLPDREVSLPQSIRHIGYHCTVDGGGGSIRQMGDFPGKVRTLENLQLVTVTPHVPEKVRTALAETCGVRGVEFIVCECGLFPWTRNVDWI</sequence>
<evidence type="ECO:0000313" key="2">
    <source>
        <dbReference type="Proteomes" id="UP000814033"/>
    </source>
</evidence>
<reference evidence="1" key="2">
    <citation type="journal article" date="2022" name="New Phytol.">
        <title>Evolutionary transition to the ectomycorrhizal habit in the genomes of a hyperdiverse lineage of mushroom-forming fungi.</title>
        <authorList>
            <person name="Looney B."/>
            <person name="Miyauchi S."/>
            <person name="Morin E."/>
            <person name="Drula E."/>
            <person name="Courty P.E."/>
            <person name="Kohler A."/>
            <person name="Kuo A."/>
            <person name="LaButti K."/>
            <person name="Pangilinan J."/>
            <person name="Lipzen A."/>
            <person name="Riley R."/>
            <person name="Andreopoulos W."/>
            <person name="He G."/>
            <person name="Johnson J."/>
            <person name="Nolan M."/>
            <person name="Tritt A."/>
            <person name="Barry K.W."/>
            <person name="Grigoriev I.V."/>
            <person name="Nagy L.G."/>
            <person name="Hibbett D."/>
            <person name="Henrissat B."/>
            <person name="Matheny P.B."/>
            <person name="Labbe J."/>
            <person name="Martin F.M."/>
        </authorList>
    </citation>
    <scope>NUCLEOTIDE SEQUENCE</scope>
    <source>
        <strain evidence="1">FP105234-sp</strain>
    </source>
</reference>
<evidence type="ECO:0000313" key="1">
    <source>
        <dbReference type="EMBL" id="KAI0044665.1"/>
    </source>
</evidence>
<protein>
    <submittedName>
        <fullName evidence="1">Uncharacterized protein</fullName>
    </submittedName>
</protein>
<dbReference type="EMBL" id="MU275975">
    <property type="protein sequence ID" value="KAI0044665.1"/>
    <property type="molecule type" value="Genomic_DNA"/>
</dbReference>
<comment type="caution">
    <text evidence="1">The sequence shown here is derived from an EMBL/GenBank/DDBJ whole genome shotgun (WGS) entry which is preliminary data.</text>
</comment>
<name>A0ACB8RL57_9AGAM</name>
<reference evidence="1" key="1">
    <citation type="submission" date="2021-02" db="EMBL/GenBank/DDBJ databases">
        <authorList>
            <consortium name="DOE Joint Genome Institute"/>
            <person name="Ahrendt S."/>
            <person name="Looney B.P."/>
            <person name="Miyauchi S."/>
            <person name="Morin E."/>
            <person name="Drula E."/>
            <person name="Courty P.E."/>
            <person name="Chicoki N."/>
            <person name="Fauchery L."/>
            <person name="Kohler A."/>
            <person name="Kuo A."/>
            <person name="Labutti K."/>
            <person name="Pangilinan J."/>
            <person name="Lipzen A."/>
            <person name="Riley R."/>
            <person name="Andreopoulos W."/>
            <person name="He G."/>
            <person name="Johnson J."/>
            <person name="Barry K.W."/>
            <person name="Grigoriev I.V."/>
            <person name="Nagy L."/>
            <person name="Hibbett D."/>
            <person name="Henrissat B."/>
            <person name="Matheny P.B."/>
            <person name="Labbe J."/>
            <person name="Martin F."/>
        </authorList>
    </citation>
    <scope>NUCLEOTIDE SEQUENCE</scope>
    <source>
        <strain evidence="1">FP105234-sp</strain>
    </source>
</reference>
<proteinExistence type="predicted"/>
<dbReference type="Proteomes" id="UP000814033">
    <property type="component" value="Unassembled WGS sequence"/>
</dbReference>
<organism evidence="1 2">
    <name type="scientific">Auriscalpium vulgare</name>
    <dbReference type="NCBI Taxonomy" id="40419"/>
    <lineage>
        <taxon>Eukaryota</taxon>
        <taxon>Fungi</taxon>
        <taxon>Dikarya</taxon>
        <taxon>Basidiomycota</taxon>
        <taxon>Agaricomycotina</taxon>
        <taxon>Agaricomycetes</taxon>
        <taxon>Russulales</taxon>
        <taxon>Auriscalpiaceae</taxon>
        <taxon>Auriscalpium</taxon>
    </lineage>
</organism>
<gene>
    <name evidence="1" type="ORF">FA95DRAFT_228454</name>
</gene>
<accession>A0ACB8RL57</accession>
<keyword evidence="2" id="KW-1185">Reference proteome</keyword>